<evidence type="ECO:0000313" key="3">
    <source>
        <dbReference type="Proteomes" id="UP000553963"/>
    </source>
</evidence>
<dbReference type="AlphaFoldDB" id="A0A840AUG2"/>
<feature type="transmembrane region" description="Helical" evidence="1">
    <location>
        <begin position="58"/>
        <end position="79"/>
    </location>
</feature>
<keyword evidence="1" id="KW-0472">Membrane</keyword>
<feature type="transmembrane region" description="Helical" evidence="1">
    <location>
        <begin position="188"/>
        <end position="210"/>
    </location>
</feature>
<gene>
    <name evidence="2" type="ORF">GGR25_003499</name>
</gene>
<sequence>MYPSFIEKMSDLQLLLLFPIIACLALTLVTVALRLANDRLSWLDYDSDIVDTATQNSMSGAYVVLGFVLALVMATASGIDDKVSQEAQSIKSLNRMLILDGSEPALKARQSLIDYTQSILRDEWPVLRQGHGSSLTSSALTEVFQQIDRINPQSPESVAVFGRILDAADHVAQGRNDRIMGVSATLPAMFYTVSLLSILGVIIICALRLIEATPLRVITLTVQLIMLTLMLGAIAIIDLPYLGDTRISADSLSAVYDAMLAQDPTLHTSED</sequence>
<comment type="caution">
    <text evidence="2">The sequence shown here is derived from an EMBL/GenBank/DDBJ whole genome shotgun (WGS) entry which is preliminary data.</text>
</comment>
<proteinExistence type="predicted"/>
<dbReference type="InterPro" id="IPR025333">
    <property type="entry name" value="DUF4239"/>
</dbReference>
<protein>
    <submittedName>
        <fullName evidence="2">Putative metal-binding protein</fullName>
    </submittedName>
</protein>
<keyword evidence="1" id="KW-0812">Transmembrane</keyword>
<evidence type="ECO:0000256" key="1">
    <source>
        <dbReference type="SAM" id="Phobius"/>
    </source>
</evidence>
<accession>A0A840AUG2</accession>
<name>A0A840AUG2_9HYPH</name>
<organism evidence="2 3">
    <name type="scientific">Kaistia hirudinis</name>
    <dbReference type="NCBI Taxonomy" id="1293440"/>
    <lineage>
        <taxon>Bacteria</taxon>
        <taxon>Pseudomonadati</taxon>
        <taxon>Pseudomonadota</taxon>
        <taxon>Alphaproteobacteria</taxon>
        <taxon>Hyphomicrobiales</taxon>
        <taxon>Kaistiaceae</taxon>
        <taxon>Kaistia</taxon>
    </lineage>
</organism>
<keyword evidence="1" id="KW-1133">Transmembrane helix</keyword>
<reference evidence="2 3" key="1">
    <citation type="submission" date="2020-08" db="EMBL/GenBank/DDBJ databases">
        <title>Genomic Encyclopedia of Type Strains, Phase IV (KMG-IV): sequencing the most valuable type-strain genomes for metagenomic binning, comparative biology and taxonomic classification.</title>
        <authorList>
            <person name="Goeker M."/>
        </authorList>
    </citation>
    <scope>NUCLEOTIDE SEQUENCE [LARGE SCALE GENOMIC DNA]</scope>
    <source>
        <strain evidence="2 3">DSM 25966</strain>
    </source>
</reference>
<keyword evidence="3" id="KW-1185">Reference proteome</keyword>
<dbReference type="Proteomes" id="UP000553963">
    <property type="component" value="Unassembled WGS sequence"/>
</dbReference>
<evidence type="ECO:0000313" key="2">
    <source>
        <dbReference type="EMBL" id="MBB3932441.1"/>
    </source>
</evidence>
<dbReference type="Pfam" id="PF14023">
    <property type="entry name" value="Bestrophin-like"/>
    <property type="match status" value="1"/>
</dbReference>
<dbReference type="EMBL" id="JACIDS010000004">
    <property type="protein sequence ID" value="MBB3932441.1"/>
    <property type="molecule type" value="Genomic_DNA"/>
</dbReference>
<feature type="transmembrane region" description="Helical" evidence="1">
    <location>
        <begin position="216"/>
        <end position="237"/>
    </location>
</feature>
<dbReference type="RefSeq" id="WP_183400069.1">
    <property type="nucleotide sequence ID" value="NZ_JACIDS010000004.1"/>
</dbReference>